<dbReference type="GO" id="GO:0004371">
    <property type="term" value="F:glycerone kinase activity"/>
    <property type="evidence" value="ECO:0007669"/>
    <property type="project" value="InterPro"/>
</dbReference>
<evidence type="ECO:0000259" key="4">
    <source>
        <dbReference type="PROSITE" id="PS51480"/>
    </source>
</evidence>
<proteinExistence type="predicted"/>
<dbReference type="PROSITE" id="PS51480">
    <property type="entry name" value="DHAL"/>
    <property type="match status" value="1"/>
</dbReference>
<dbReference type="AlphaFoldDB" id="A0A6G4X8S2"/>
<dbReference type="PANTHER" id="PTHR28629:SF4">
    <property type="entry name" value="TRIOKINASE_FMN CYCLASE"/>
    <property type="match status" value="1"/>
</dbReference>
<evidence type="ECO:0000256" key="2">
    <source>
        <dbReference type="ARBA" id="ARBA00022777"/>
    </source>
</evidence>
<feature type="domain" description="DhaL" evidence="4">
    <location>
        <begin position="5"/>
        <end position="207"/>
    </location>
</feature>
<reference evidence="5 6" key="1">
    <citation type="submission" date="2020-02" db="EMBL/GenBank/DDBJ databases">
        <title>Whole-genome analyses of novel actinobacteria.</title>
        <authorList>
            <person name="Sahin N."/>
            <person name="Tatar D."/>
        </authorList>
    </citation>
    <scope>NUCLEOTIDE SEQUENCE [LARGE SCALE GENOMIC DNA]</scope>
    <source>
        <strain evidence="5 6">SB3404</strain>
    </source>
</reference>
<evidence type="ECO:0000256" key="1">
    <source>
        <dbReference type="ARBA" id="ARBA00022679"/>
    </source>
</evidence>
<keyword evidence="1" id="KW-0808">Transferase</keyword>
<name>A0A6G4X8S2_9ACTN</name>
<dbReference type="EMBL" id="JAAKZZ010000894">
    <property type="protein sequence ID" value="NGO73778.1"/>
    <property type="molecule type" value="Genomic_DNA"/>
</dbReference>
<dbReference type="RefSeq" id="WP_165303378.1">
    <property type="nucleotide sequence ID" value="NZ_JAAKZZ010000894.1"/>
</dbReference>
<dbReference type="PANTHER" id="PTHR28629">
    <property type="entry name" value="TRIOKINASE/FMN CYCLASE"/>
    <property type="match status" value="1"/>
</dbReference>
<feature type="region of interest" description="Disordered" evidence="3">
    <location>
        <begin position="172"/>
        <end position="225"/>
    </location>
</feature>
<dbReference type="InterPro" id="IPR036117">
    <property type="entry name" value="DhaL_dom_sf"/>
</dbReference>
<sequence>PPARCGARGCAPSAHTVLHEQEEALGRLDAVAGDGDHGRGMCKGVDAALTAAEQAHAAETAPAALLAAAGDAWAAQAGGTSGALWGAGLRALGAGLPADRAPEPGEWASAAEAALDAVTGLGGAEPGDKTLVDALHPFVTGFAALLREGRPPAAAYGEAAARARDAAEATAGLRPKLGRARPLAERSVGTPDPGATSLALVLTALTPQTAPSTPSEPSAATPLGG</sequence>
<dbReference type="FunFam" id="1.25.40.340:FF:000002">
    <property type="entry name" value="Dihydroxyacetone kinase, L subunit"/>
    <property type="match status" value="1"/>
</dbReference>
<dbReference type="InterPro" id="IPR004007">
    <property type="entry name" value="DhaL_dom"/>
</dbReference>
<dbReference type="Gene3D" id="1.25.40.340">
    <property type="match status" value="1"/>
</dbReference>
<evidence type="ECO:0000256" key="3">
    <source>
        <dbReference type="SAM" id="MobiDB-lite"/>
    </source>
</evidence>
<comment type="caution">
    <text evidence="5">The sequence shown here is derived from an EMBL/GenBank/DDBJ whole genome shotgun (WGS) entry which is preliminary data.</text>
</comment>
<gene>
    <name evidence="5" type="ORF">G5C65_36775</name>
</gene>
<keyword evidence="6" id="KW-1185">Reference proteome</keyword>
<protein>
    <submittedName>
        <fullName evidence="5">DAK2 domain-containing protein</fullName>
    </submittedName>
</protein>
<dbReference type="SMART" id="SM01120">
    <property type="entry name" value="Dak2"/>
    <property type="match status" value="1"/>
</dbReference>
<dbReference type="Proteomes" id="UP000477722">
    <property type="component" value="Unassembled WGS sequence"/>
</dbReference>
<dbReference type="GO" id="GO:0005829">
    <property type="term" value="C:cytosol"/>
    <property type="evidence" value="ECO:0007669"/>
    <property type="project" value="TreeGrafter"/>
</dbReference>
<dbReference type="InterPro" id="IPR050861">
    <property type="entry name" value="Dihydroxyacetone_Kinase"/>
</dbReference>
<keyword evidence="2" id="KW-0418">Kinase</keyword>
<dbReference type="SUPFAM" id="SSF101473">
    <property type="entry name" value="DhaL-like"/>
    <property type="match status" value="1"/>
</dbReference>
<dbReference type="Pfam" id="PF02734">
    <property type="entry name" value="Dak2"/>
    <property type="match status" value="1"/>
</dbReference>
<feature type="non-terminal residue" evidence="5">
    <location>
        <position position="1"/>
    </location>
</feature>
<evidence type="ECO:0000313" key="5">
    <source>
        <dbReference type="EMBL" id="NGO73778.1"/>
    </source>
</evidence>
<accession>A0A6G4X8S2</accession>
<organism evidence="5 6">
    <name type="scientific">Streptomyces boncukensis</name>
    <dbReference type="NCBI Taxonomy" id="2711219"/>
    <lineage>
        <taxon>Bacteria</taxon>
        <taxon>Bacillati</taxon>
        <taxon>Actinomycetota</taxon>
        <taxon>Actinomycetes</taxon>
        <taxon>Kitasatosporales</taxon>
        <taxon>Streptomycetaceae</taxon>
        <taxon>Streptomyces</taxon>
    </lineage>
</organism>
<dbReference type="GO" id="GO:0019563">
    <property type="term" value="P:glycerol catabolic process"/>
    <property type="evidence" value="ECO:0007669"/>
    <property type="project" value="TreeGrafter"/>
</dbReference>
<feature type="compositionally biased region" description="Low complexity" evidence="3">
    <location>
        <begin position="195"/>
        <end position="225"/>
    </location>
</feature>
<evidence type="ECO:0000313" key="6">
    <source>
        <dbReference type="Proteomes" id="UP000477722"/>
    </source>
</evidence>